<protein>
    <recommendedName>
        <fullName evidence="2">DUF2634 domain-containing protein</fullName>
    </recommendedName>
</protein>
<organism evidence="1">
    <name type="scientific">Dulem virus 31</name>
    <dbReference type="NCBI Taxonomy" id="3145749"/>
    <lineage>
        <taxon>Viruses</taxon>
        <taxon>Monodnaviria</taxon>
        <taxon>Sangervirae</taxon>
        <taxon>Phixviricota</taxon>
        <taxon>Malgrandaviricetes</taxon>
        <taxon>Petitvirales</taxon>
        <taxon>Microviridae</taxon>
        <taxon>Microvirus</taxon>
    </lineage>
</organism>
<accession>A0AAU8ATE6</accession>
<dbReference type="Pfam" id="PF10934">
    <property type="entry name" value="Sheath_initiator"/>
    <property type="match status" value="1"/>
</dbReference>
<dbReference type="EMBL" id="PP511318">
    <property type="protein sequence ID" value="XCD03128.1"/>
    <property type="molecule type" value="Genomic_DNA"/>
</dbReference>
<name>A0AAU8ATE6_9VIRU</name>
<dbReference type="InterPro" id="IPR020288">
    <property type="entry name" value="Sheath_initiator"/>
</dbReference>
<proteinExistence type="predicted"/>
<sequence length="150" mass="17423">MSSNYPFIPTTLTDIEDIKTDIELPVFKELAFDFQTNQLKTQGGQYYYIEKNEAIKIWIYFALLIPRFTYVAYSTDYGQEIYTLIGRYLSGELLKSELKRFIEETLLCNPYITSLSDFDITRTGSKVICNFSVNTVYGNVAQAYEYLQTV</sequence>
<evidence type="ECO:0008006" key="2">
    <source>
        <dbReference type="Google" id="ProtNLM"/>
    </source>
</evidence>
<evidence type="ECO:0000313" key="1">
    <source>
        <dbReference type="EMBL" id="XCD03128.1"/>
    </source>
</evidence>
<reference evidence="1" key="1">
    <citation type="submission" date="2024-03" db="EMBL/GenBank/DDBJ databases">
        <title>Diverse circular DNA viruses in blood, oral, and fecal samples of captive lemurs.</title>
        <authorList>
            <person name="Paietta E.N."/>
            <person name="Kraberger S."/>
            <person name="Lund M.C."/>
            <person name="Custer J.M."/>
            <person name="Vargas K.M."/>
            <person name="Ehmke E.E."/>
            <person name="Yoder A.D."/>
            <person name="Varsani A."/>
        </authorList>
    </citation>
    <scope>NUCLEOTIDE SEQUENCE</scope>
    <source>
        <strain evidence="1">Duke_17_45</strain>
    </source>
</reference>